<evidence type="ECO:0000259" key="8">
    <source>
        <dbReference type="PROSITE" id="PS51192"/>
    </source>
</evidence>
<dbReference type="GO" id="GO:0016787">
    <property type="term" value="F:hydrolase activity"/>
    <property type="evidence" value="ECO:0007669"/>
    <property type="project" value="UniProtKB-KW"/>
</dbReference>
<evidence type="ECO:0000259" key="9">
    <source>
        <dbReference type="PROSITE" id="PS51194"/>
    </source>
</evidence>
<comment type="similarity">
    <text evidence="1">Belongs to the helicase family. RecQ subfamily.</text>
</comment>
<dbReference type="GO" id="GO:0043138">
    <property type="term" value="F:3'-5' DNA helicase activity"/>
    <property type="evidence" value="ECO:0007669"/>
    <property type="project" value="UniProtKB-EC"/>
</dbReference>
<dbReference type="GO" id="GO:0005737">
    <property type="term" value="C:cytoplasm"/>
    <property type="evidence" value="ECO:0007669"/>
    <property type="project" value="TreeGrafter"/>
</dbReference>
<dbReference type="GO" id="GO:0009378">
    <property type="term" value="F:four-way junction helicase activity"/>
    <property type="evidence" value="ECO:0007669"/>
    <property type="project" value="TreeGrafter"/>
</dbReference>
<evidence type="ECO:0000256" key="2">
    <source>
        <dbReference type="ARBA" id="ARBA00022741"/>
    </source>
</evidence>
<dbReference type="STRING" id="139420.A0A371CZ81"/>
<evidence type="ECO:0000313" key="11">
    <source>
        <dbReference type="Proteomes" id="UP000256964"/>
    </source>
</evidence>
<keyword evidence="5" id="KW-0413">Isomerase</keyword>
<evidence type="ECO:0000256" key="5">
    <source>
        <dbReference type="ARBA" id="ARBA00023235"/>
    </source>
</evidence>
<dbReference type="GO" id="GO:0005694">
    <property type="term" value="C:chromosome"/>
    <property type="evidence" value="ECO:0007669"/>
    <property type="project" value="TreeGrafter"/>
</dbReference>
<dbReference type="SUPFAM" id="SSF52540">
    <property type="entry name" value="P-loop containing nucleoside triphosphate hydrolases"/>
    <property type="match status" value="1"/>
</dbReference>
<dbReference type="InterPro" id="IPR001650">
    <property type="entry name" value="Helicase_C-like"/>
</dbReference>
<sequence>MSSVGARFTFSSPDGYQLIRDIVRERLPYVPHDYQLDGVCKLLDGLDLVAVIPTGAGKTSYYVVYMLMLLELSKNPALAAGAKVPADPCMVMVYPTNGLEEEQAGVFEQAGITALVLNANTLSLGRRGGQDLWKGARTGVSVLLLSPEQLASPGFEGLLQHGPFQRRLCALGVDEIHLLYSWGQVFRQAFRQLGYVRARMSLHTRMIGTTATLLAGHPEDTILRFLGLRRGEFHLIRRSNLRRNVRTIFRTLTHGLGGWSFADLRWILTSGRKTVIHCRTIAQGFRLAIFLWKLAPPLPDRHVRIRTYNALNWPSYNTRTRELMRDDPNAQIIIATASFMVGIDLPNIADVVILGNLLNADEHVQWEGRAGRDPRAVADARCITYVTPKVLETARGLCAGEAPRAQKASGGKKATTVQMELAAVPANPTFMAFSLPSRRSRCFRWCCTLSPRKTSHTFSSRPNSITFAASCFASFAKIKYTVLQLGVTPTRLQ</sequence>
<dbReference type="GO" id="GO:0005524">
    <property type="term" value="F:ATP binding"/>
    <property type="evidence" value="ECO:0007669"/>
    <property type="project" value="UniProtKB-KW"/>
</dbReference>
<organism evidence="10 11">
    <name type="scientific">Lentinus brumalis</name>
    <dbReference type="NCBI Taxonomy" id="2498619"/>
    <lineage>
        <taxon>Eukaryota</taxon>
        <taxon>Fungi</taxon>
        <taxon>Dikarya</taxon>
        <taxon>Basidiomycota</taxon>
        <taxon>Agaricomycotina</taxon>
        <taxon>Agaricomycetes</taxon>
        <taxon>Polyporales</taxon>
        <taxon>Polyporaceae</taxon>
        <taxon>Lentinus</taxon>
    </lineage>
</organism>
<keyword evidence="4" id="KW-0238">DNA-binding</keyword>
<keyword evidence="3" id="KW-0067">ATP-binding</keyword>
<evidence type="ECO:0000256" key="3">
    <source>
        <dbReference type="ARBA" id="ARBA00022840"/>
    </source>
</evidence>
<dbReference type="Pfam" id="PF00271">
    <property type="entry name" value="Helicase_C"/>
    <property type="match status" value="1"/>
</dbReference>
<dbReference type="InterPro" id="IPR014001">
    <property type="entry name" value="Helicase_ATP-bd"/>
</dbReference>
<reference evidence="10 11" key="1">
    <citation type="journal article" date="2018" name="Biotechnol. Biofuels">
        <title>Integrative visual omics of the white-rot fungus Polyporus brumalis exposes the biotechnological potential of its oxidative enzymes for delignifying raw plant biomass.</title>
        <authorList>
            <person name="Miyauchi S."/>
            <person name="Rancon A."/>
            <person name="Drula E."/>
            <person name="Hage H."/>
            <person name="Chaduli D."/>
            <person name="Favel A."/>
            <person name="Grisel S."/>
            <person name="Henrissat B."/>
            <person name="Herpoel-Gimbert I."/>
            <person name="Ruiz-Duenas F.J."/>
            <person name="Chevret D."/>
            <person name="Hainaut M."/>
            <person name="Lin J."/>
            <person name="Wang M."/>
            <person name="Pangilinan J."/>
            <person name="Lipzen A."/>
            <person name="Lesage-Meessen L."/>
            <person name="Navarro D."/>
            <person name="Riley R."/>
            <person name="Grigoriev I.V."/>
            <person name="Zhou S."/>
            <person name="Raouche S."/>
            <person name="Rosso M.N."/>
        </authorList>
    </citation>
    <scope>NUCLEOTIDE SEQUENCE [LARGE SCALE GENOMIC DNA]</scope>
    <source>
        <strain evidence="10 11">BRFM 1820</strain>
    </source>
</reference>
<dbReference type="EMBL" id="KZ857436">
    <property type="protein sequence ID" value="RDX45573.1"/>
    <property type="molecule type" value="Genomic_DNA"/>
</dbReference>
<dbReference type="AlphaFoldDB" id="A0A371CZ81"/>
<dbReference type="PROSITE" id="PS51192">
    <property type="entry name" value="HELICASE_ATP_BIND_1"/>
    <property type="match status" value="1"/>
</dbReference>
<dbReference type="PANTHER" id="PTHR13710">
    <property type="entry name" value="DNA HELICASE RECQ FAMILY MEMBER"/>
    <property type="match status" value="1"/>
</dbReference>
<dbReference type="Gene3D" id="3.40.50.300">
    <property type="entry name" value="P-loop containing nucleotide triphosphate hydrolases"/>
    <property type="match status" value="2"/>
</dbReference>
<evidence type="ECO:0000256" key="7">
    <source>
        <dbReference type="ARBA" id="ARBA00034808"/>
    </source>
</evidence>
<accession>A0A371CZ81</accession>
<protein>
    <recommendedName>
        <fullName evidence="7">DNA 3'-5' helicase</fullName>
        <ecNumber evidence="7">5.6.2.4</ecNumber>
    </recommendedName>
</protein>
<dbReference type="OrthoDB" id="2790700at2759"/>
<dbReference type="Pfam" id="PF00270">
    <property type="entry name" value="DEAD"/>
    <property type="match status" value="1"/>
</dbReference>
<keyword evidence="2" id="KW-0547">Nucleotide-binding</keyword>
<comment type="catalytic activity">
    <reaction evidence="6">
        <text>Couples ATP hydrolysis with the unwinding of duplex DNA by translocating in the 3'-5' direction.</text>
        <dbReference type="EC" id="5.6.2.4"/>
    </reaction>
</comment>
<dbReference type="GO" id="GO:0003677">
    <property type="term" value="F:DNA binding"/>
    <property type="evidence" value="ECO:0007669"/>
    <property type="project" value="UniProtKB-KW"/>
</dbReference>
<dbReference type="InterPro" id="IPR011545">
    <property type="entry name" value="DEAD/DEAH_box_helicase_dom"/>
</dbReference>
<name>A0A371CZ81_9APHY</name>
<keyword evidence="10" id="KW-0378">Hydrolase</keyword>
<gene>
    <name evidence="10" type="ORF">OH76DRAFT_1357613</name>
</gene>
<evidence type="ECO:0000256" key="1">
    <source>
        <dbReference type="ARBA" id="ARBA00005446"/>
    </source>
</evidence>
<feature type="domain" description="Helicase C-terminal" evidence="9">
    <location>
        <begin position="263"/>
        <end position="432"/>
    </location>
</feature>
<dbReference type="PROSITE" id="PS51194">
    <property type="entry name" value="HELICASE_CTER"/>
    <property type="match status" value="1"/>
</dbReference>
<evidence type="ECO:0000256" key="4">
    <source>
        <dbReference type="ARBA" id="ARBA00023125"/>
    </source>
</evidence>
<evidence type="ECO:0000313" key="10">
    <source>
        <dbReference type="EMBL" id="RDX45573.1"/>
    </source>
</evidence>
<dbReference type="PANTHER" id="PTHR13710:SF105">
    <property type="entry name" value="ATP-DEPENDENT DNA HELICASE Q1"/>
    <property type="match status" value="1"/>
</dbReference>
<keyword evidence="11" id="KW-1185">Reference proteome</keyword>
<dbReference type="Proteomes" id="UP000256964">
    <property type="component" value="Unassembled WGS sequence"/>
</dbReference>
<feature type="domain" description="Helicase ATP-binding" evidence="8">
    <location>
        <begin position="39"/>
        <end position="231"/>
    </location>
</feature>
<dbReference type="InterPro" id="IPR027417">
    <property type="entry name" value="P-loop_NTPase"/>
</dbReference>
<dbReference type="SMART" id="SM00487">
    <property type="entry name" value="DEXDc"/>
    <property type="match status" value="1"/>
</dbReference>
<proteinExistence type="inferred from homology"/>
<evidence type="ECO:0000256" key="6">
    <source>
        <dbReference type="ARBA" id="ARBA00034617"/>
    </source>
</evidence>
<dbReference type="GO" id="GO:0000724">
    <property type="term" value="P:double-strand break repair via homologous recombination"/>
    <property type="evidence" value="ECO:0007669"/>
    <property type="project" value="TreeGrafter"/>
</dbReference>
<dbReference type="EC" id="5.6.2.4" evidence="7"/>